<keyword evidence="3" id="KW-0032">Aminotransferase</keyword>
<comment type="caution">
    <text evidence="2">The sequence shown here is derived from an EMBL/GenBank/DDBJ whole genome shotgun (WGS) entry which is preliminary data.</text>
</comment>
<keyword evidence="2" id="KW-0808">Transferase</keyword>
<dbReference type="Pfam" id="PF08759">
    <property type="entry name" value="GT-D"/>
    <property type="match status" value="1"/>
</dbReference>
<dbReference type="NCBIfam" id="TIGR03728">
    <property type="entry name" value="glyco_access_1"/>
    <property type="match status" value="1"/>
</dbReference>
<keyword evidence="5" id="KW-1185">Reference proteome</keyword>
<evidence type="ECO:0000313" key="4">
    <source>
        <dbReference type="Proteomes" id="UP000234951"/>
    </source>
</evidence>
<dbReference type="EMBL" id="PGVD01000033">
    <property type="protein sequence ID" value="PLR96325.1"/>
    <property type="molecule type" value="Genomic_DNA"/>
</dbReference>
<dbReference type="RefSeq" id="WP_101576438.1">
    <property type="nucleotide sequence ID" value="NZ_PGVA01000014.1"/>
</dbReference>
<proteinExistence type="predicted"/>
<evidence type="ECO:0000313" key="3">
    <source>
        <dbReference type="EMBL" id="PLR96325.1"/>
    </source>
</evidence>
<dbReference type="EMBL" id="PGVA01000014">
    <property type="protein sequence ID" value="PLR84030.1"/>
    <property type="molecule type" value="Genomic_DNA"/>
</dbReference>
<dbReference type="OrthoDB" id="796510at2"/>
<dbReference type="AlphaFoldDB" id="A0A2N5GNH7"/>
<gene>
    <name evidence="2" type="ORF">CU635_06910</name>
    <name evidence="3" type="ORF">CVD25_13095</name>
</gene>
<evidence type="ECO:0000313" key="2">
    <source>
        <dbReference type="EMBL" id="PLR84030.1"/>
    </source>
</evidence>
<protein>
    <submittedName>
        <fullName evidence="2">Glycosyl transferase family 8</fullName>
    </submittedName>
</protein>
<evidence type="ECO:0000259" key="1">
    <source>
        <dbReference type="Pfam" id="PF08759"/>
    </source>
</evidence>
<reference evidence="3 5" key="2">
    <citation type="submission" date="2017-12" db="EMBL/GenBank/DDBJ databases">
        <title>Comparative Functional Genomics of Dry Heat Resistant strains isolated from the Viking Spacecraft.</title>
        <authorList>
            <person name="Seuylemezian A."/>
            <person name="Cooper K."/>
            <person name="Vaishampayan P."/>
        </authorList>
    </citation>
    <scope>NUCLEOTIDE SEQUENCE [LARGE SCALE GENOMIC DNA]</scope>
    <source>
        <strain evidence="3 5">ATCC 29669</strain>
    </source>
</reference>
<sequence>MKRCLLQIYYKILAIKDYNSILFNKVILSILKSPMVHSTDETLNEIVNGKCSVSRYGDGEFALMNGKGLLFQPYCAELSLRLREIIVSEQEKHMVCIPNVFKSLEWCEEKPKSYWDKYLNLHRHKIYKMIDMKKKYYDALVTRLYIDHKDKSAAEIRFAKLKKLWNKREVVTVEGEQTRLGIGNDLFRNASSIKRILCPATDAFSKYDEILEEVKKQDKSKLILISLGPTATVLAYDLSINGFQAIDIGHVDIEYEWFLQKAVEKCPINNKYIGEVPNGTEVTEIHDMKYESEIVMKIV</sequence>
<accession>A0A2N5GNH7</accession>
<evidence type="ECO:0000313" key="5">
    <source>
        <dbReference type="Proteomes" id="UP000235114"/>
    </source>
</evidence>
<feature type="domain" description="Glycosyltransferase GT-D fold" evidence="1">
    <location>
        <begin position="53"/>
        <end position="275"/>
    </location>
</feature>
<organism evidence="2 4">
    <name type="scientific">Bacillus canaveralius</name>
    <dbReference type="NCBI Taxonomy" id="1403243"/>
    <lineage>
        <taxon>Bacteria</taxon>
        <taxon>Bacillati</taxon>
        <taxon>Bacillota</taxon>
        <taxon>Bacilli</taxon>
        <taxon>Bacillales</taxon>
        <taxon>Bacillaceae</taxon>
        <taxon>Bacillus</taxon>
    </lineage>
</organism>
<reference evidence="2 4" key="1">
    <citation type="submission" date="2017-11" db="EMBL/GenBank/DDBJ databases">
        <title>Comparitive Functional Genomics of Dry Heat Resistant strains isolated from the Viking Spacecraft.</title>
        <authorList>
            <person name="Seuylemezian A."/>
            <person name="Cooper K."/>
            <person name="Vaishampayan P."/>
        </authorList>
    </citation>
    <scope>NUCLEOTIDE SEQUENCE [LARGE SCALE GENOMIC DNA]</scope>
    <source>
        <strain evidence="2 4">M4.6</strain>
    </source>
</reference>
<name>A0A2N5GNH7_9BACI</name>
<dbReference type="Proteomes" id="UP000234951">
    <property type="component" value="Unassembled WGS sequence"/>
</dbReference>
<dbReference type="Proteomes" id="UP000235114">
    <property type="component" value="Unassembled WGS sequence"/>
</dbReference>
<dbReference type="GO" id="GO:0008483">
    <property type="term" value="F:transaminase activity"/>
    <property type="evidence" value="ECO:0007669"/>
    <property type="project" value="UniProtKB-KW"/>
</dbReference>
<dbReference type="InterPro" id="IPR014869">
    <property type="entry name" value="GT-D"/>
</dbReference>